<dbReference type="Proteomes" id="UP001189429">
    <property type="component" value="Unassembled WGS sequence"/>
</dbReference>
<feature type="compositionally biased region" description="Low complexity" evidence="5">
    <location>
        <begin position="394"/>
        <end position="405"/>
    </location>
</feature>
<feature type="compositionally biased region" description="Basic residues" evidence="5">
    <location>
        <begin position="406"/>
        <end position="421"/>
    </location>
</feature>
<feature type="region of interest" description="Disordered" evidence="5">
    <location>
        <begin position="62"/>
        <end position="148"/>
    </location>
</feature>
<name>A0ABN9QBF0_9DINO</name>
<accession>A0ABN9QBF0</accession>
<evidence type="ECO:0000313" key="7">
    <source>
        <dbReference type="Proteomes" id="UP001189429"/>
    </source>
</evidence>
<evidence type="ECO:0000256" key="4">
    <source>
        <dbReference type="ARBA" id="ARBA00023212"/>
    </source>
</evidence>
<evidence type="ECO:0000313" key="6">
    <source>
        <dbReference type="EMBL" id="CAK0800556.1"/>
    </source>
</evidence>
<keyword evidence="2" id="KW-0963">Cytoplasm</keyword>
<feature type="compositionally biased region" description="Basic residues" evidence="5">
    <location>
        <begin position="378"/>
        <end position="390"/>
    </location>
</feature>
<reference evidence="6" key="1">
    <citation type="submission" date="2023-10" db="EMBL/GenBank/DDBJ databases">
        <authorList>
            <person name="Chen Y."/>
            <person name="Shah S."/>
            <person name="Dougan E. K."/>
            <person name="Thang M."/>
            <person name="Chan C."/>
        </authorList>
    </citation>
    <scope>NUCLEOTIDE SEQUENCE [LARGE SCALE GENOMIC DNA]</scope>
</reference>
<feature type="compositionally biased region" description="Low complexity" evidence="5">
    <location>
        <begin position="104"/>
        <end position="113"/>
    </location>
</feature>
<protein>
    <submittedName>
        <fullName evidence="6">Uncharacterized protein</fullName>
    </submittedName>
</protein>
<keyword evidence="3" id="KW-0009">Actin-binding</keyword>
<dbReference type="EMBL" id="CAUYUJ010002392">
    <property type="protein sequence ID" value="CAK0800556.1"/>
    <property type="molecule type" value="Genomic_DNA"/>
</dbReference>
<feature type="non-terminal residue" evidence="6">
    <location>
        <position position="1"/>
    </location>
</feature>
<dbReference type="Gene3D" id="3.30.1460.20">
    <property type="match status" value="1"/>
</dbReference>
<organism evidence="6 7">
    <name type="scientific">Prorocentrum cordatum</name>
    <dbReference type="NCBI Taxonomy" id="2364126"/>
    <lineage>
        <taxon>Eukaryota</taxon>
        <taxon>Sar</taxon>
        <taxon>Alveolata</taxon>
        <taxon>Dinophyceae</taxon>
        <taxon>Prorocentrales</taxon>
        <taxon>Prorocentraceae</taxon>
        <taxon>Prorocentrum</taxon>
    </lineage>
</organism>
<sequence>ALCHLCRGRRAGRPRGGAARAPAAAMSQSDRLLLEDLPSGCAPRCTRSCSARSLTILQRRSARAGHPGFRGQPAAVLEGRPAAPARRLPVPVGGPAARLRRAAGPRLAGPARAEVGRPRRGGAAGDAGHAGPSERGRAPRPRSASARGCWRQRGRTWLLIGPLVGRLQFLRDAAQRARQAAATAAPGDAAGAAARALGQPPPVVSLRVRRLETCWTEIVSKPDRVQVILSIHLDDEVDVALARAFCQESSRRPTGTRRSGPCRAPSTSPRTSTRPSTCESWGRSGCRTSASSPSPCPTKSWSPRRRRQAPFPGPSGDDLPQLLQFPPEAREELPPLEAEERSGWTAGSSSSTRHAGHRARGEGSAHGLRPGVPAAASRRGRAALRPRRRGGAGPLRAAARRQGSTRVRRSTRRLAQTRRSGHACGELTRRRPHTKRPAFSSTRRSGALRRGSILQDPARPGAH</sequence>
<evidence type="ECO:0000256" key="1">
    <source>
        <dbReference type="ARBA" id="ARBA00004245"/>
    </source>
</evidence>
<feature type="compositionally biased region" description="Low complexity" evidence="5">
    <location>
        <begin position="80"/>
        <end position="97"/>
    </location>
</feature>
<comment type="caution">
    <text evidence="6">The sequence shown here is derived from an EMBL/GenBank/DDBJ whole genome shotgun (WGS) entry which is preliminary data.</text>
</comment>
<proteinExistence type="predicted"/>
<gene>
    <name evidence="6" type="ORF">PCOR1329_LOCUS8680</name>
</gene>
<feature type="region of interest" description="Disordered" evidence="5">
    <location>
        <begin position="249"/>
        <end position="463"/>
    </location>
</feature>
<evidence type="ECO:0000256" key="2">
    <source>
        <dbReference type="ARBA" id="ARBA00022490"/>
    </source>
</evidence>
<feature type="compositionally biased region" description="Basic and acidic residues" evidence="5">
    <location>
        <begin position="328"/>
        <end position="342"/>
    </location>
</feature>
<dbReference type="InterPro" id="IPR034666">
    <property type="entry name" value="ARPC2/4"/>
</dbReference>
<feature type="compositionally biased region" description="Low complexity" evidence="5">
    <location>
        <begin position="252"/>
        <end position="277"/>
    </location>
</feature>
<keyword evidence="7" id="KW-1185">Reference proteome</keyword>
<keyword evidence="4" id="KW-0206">Cytoskeleton</keyword>
<evidence type="ECO:0000256" key="3">
    <source>
        <dbReference type="ARBA" id="ARBA00023203"/>
    </source>
</evidence>
<comment type="subcellular location">
    <subcellularLocation>
        <location evidence="1">Cytoplasm</location>
        <location evidence="1">Cytoskeleton</location>
    </subcellularLocation>
</comment>
<feature type="compositionally biased region" description="Polar residues" evidence="5">
    <location>
        <begin position="286"/>
        <end position="301"/>
    </location>
</feature>
<evidence type="ECO:0000256" key="5">
    <source>
        <dbReference type="SAM" id="MobiDB-lite"/>
    </source>
</evidence>